<feature type="domain" description="LamG-like jellyroll fold" evidence="3">
    <location>
        <begin position="965"/>
        <end position="1107"/>
    </location>
</feature>
<organism evidence="4 5">
    <name type="scientific">Polaribacter batillariae</name>
    <dbReference type="NCBI Taxonomy" id="2808900"/>
    <lineage>
        <taxon>Bacteria</taxon>
        <taxon>Pseudomonadati</taxon>
        <taxon>Bacteroidota</taxon>
        <taxon>Flavobacteriia</taxon>
        <taxon>Flavobacteriales</taxon>
        <taxon>Flavobacteriaceae</taxon>
    </lineage>
</organism>
<dbReference type="SMART" id="SM00560">
    <property type="entry name" value="LamGL"/>
    <property type="match status" value="3"/>
</dbReference>
<dbReference type="Proteomes" id="UP000663935">
    <property type="component" value="Chromosome"/>
</dbReference>
<dbReference type="SUPFAM" id="SSF49899">
    <property type="entry name" value="Concanavalin A-like lectins/glucanases"/>
    <property type="match status" value="4"/>
</dbReference>
<evidence type="ECO:0000313" key="5">
    <source>
        <dbReference type="Proteomes" id="UP000663935"/>
    </source>
</evidence>
<dbReference type="PANTHER" id="PTHR42535:SF2">
    <property type="entry name" value="CHROMOSOME UNDETERMINED SCAFFOLD_146, WHOLE GENOME SHOTGUN SEQUENCE"/>
    <property type="match status" value="1"/>
</dbReference>
<dbReference type="RefSeq" id="WP_207970681.1">
    <property type="nucleotide sequence ID" value="NZ_CP071795.1"/>
</dbReference>
<reference evidence="4 5" key="1">
    <citation type="submission" date="2021-03" db="EMBL/GenBank/DDBJ databases">
        <title>Complete genome of Polaribacter_sp.G4M1.</title>
        <authorList>
            <person name="Jeong S.W."/>
            <person name="Bae J.W."/>
        </authorList>
    </citation>
    <scope>NUCLEOTIDE SEQUENCE [LARGE SCALE GENOMIC DNA]</scope>
    <source>
        <strain evidence="4 5">G4M1</strain>
    </source>
</reference>
<protein>
    <recommendedName>
        <fullName evidence="3">LamG-like jellyroll fold domain-containing protein</fullName>
    </recommendedName>
</protein>
<evidence type="ECO:0000259" key="3">
    <source>
        <dbReference type="SMART" id="SM00560"/>
    </source>
</evidence>
<sequence>MNTKKIYYKIILLIIFGFVLAPILNPVYGQILCSTCNQCEEGEQVENEADYNINIGESAEEMSFNEADMLGGEVSEKFATEAVEDVALRAGIEEMSVGLEAFDLVSGVADIFGAGLGLAFLIYDFIMVEEERRIEQAHDREEEQWVKKTSGDYVLPIVPSFSIKASDLNSAKDTVSFAVFFQKTIDSAAVRNYLEAKDSVGYINKTYGYNKLTDHLPYAFSIFQENLISQNYDYNPYFSQWILEGGELLIGGNDAVYHASENPEYAVRNYRRKVAEITLSENSNNKAQANVELYWKHYNPNLTYLDWPPEYPDVQANFSNTRERTLSNTSELVMELAYIENGQIVVVKEVEYTVEDNGEKMLFRVHNLNISDAPRGKELFVRFMVQSHKYFSHLQAYSYYWWQWKSGAEESSSNYKNHFPTMFLASNNEYGTPLEQRMLFPEPSLERKTLAYFRIHDYQLYHKEESASIVANQSNVNPFPKVNNFGITEFENGSDISKPEADKTNLSIKIPYRDGWRQIDYIEIESITSPFVTVLDFNVENNNGNKKISVRGFYNTINSSENDLTVNYLIPSTSQEGSYSISSNNFVDNISTSSSTTTSVEFLVQNTPFKAFETVDVKAYYTDGSMTRDLFRIPLTNNSIERAYYTFVNGKNNLKLGHGTPTDPSETMDWLVEIQPNGNYAIANRATGGVLGFIDGEYGIYNWDPKNDGLYWNLEFSAQNFVKLFNIGQKAYLDLNNDGQFIFNFSDGMPFAFNRKNSANPIIDDEKYITNPIKGAVLDITDTGDPGLLDKNRISSTNRKVKLIYSGCMTYVIQNGSSGKYLNFTSRSGLTWSQSENANDISHWLVRYVDDTNFYLTVNNLPLRYNTHFDENIAVNESVTFNVHGKPQFSGVDYQFQFKDVLNLPDLIAHYTFGGNSTDYSKYAHHGQAEGAEYQNDPERNMAIYFDGIDDYVDTSFDFDPLDLKDMTIALWMRTESWGESDAVLIGSRNWSINRNGTTNGIKVHTFHNGGTVQYGMDSGSINDVTGLTWHHVALVLDTQDDGSVNRTLYVDGVVANTSNIPYGFMDVVNDEDPNTTIGNRFGGAIGSSFKGHISDVKMWKKVLSETEMQEEYSMTKKEDFLLANYQFENNLSDSSVYERHGSLSNMTFANDSKRGLVAQFNGQNGYVEVADDLNPRKFGGDFSVSLWMKTNFQSGIMEIIGSKQFLISTIGGGTISASLYTETLSSVAAYNLESTISMDEWNHVVAVYDTDKTNGTVKIKLYINSNLIDQTTTTSNFNLNESVLGMGRLSSFGSNYYNGMLDDVRIWKKALTLEEISEEYASSKIDIMDPLAVYAFTESNANDSSGNNHHGINSGSSYISDLDRGIVASFDGTDDYIDTNYDFDPNDYNGDLTVTFWMKNKIDSKNFSNIMAGSNFEIKMRGDKLIGDINVYDPLNPSTSYGLPSSEDLIDDSWYHIAYVIDTEAQSGKINRKLYINGALNNSRDLNLDWANGAGNTILGSDLNKNSHVTYDGNLDDVVFWGRALTASEVELLYKEDNIVKYEPTNPITEAIAYFPFNGNVNDESAMGKDFDGGLNDGATFANDPAKGDVVTLDGNDMISIQSGINAKDGLPQQKFTVSTWVKTTTAKGWSSLIGLVTDNGSDEKGWILGTNGSGQKFSIGISTNNVLTYLVAPNNFNLNQWYHVAATYDGTTMKLFVDGQQQASSTARSGDITYDPSGGTFQIGSFKDSNDDIRHIGALDEITIWERALTAAEISSIMSLSPNMNNKNLDEKQYISEDEILSLTDTPSNLQQLVIYPNESDGHFNIAFNLAESSTVTYRIIAISSGQQLAFGTRDFQPGSHVWEVMENGLPDGILVIKINSKQWTETRKLIIKNY</sequence>
<keyword evidence="1" id="KW-0732">Signal</keyword>
<evidence type="ECO:0000256" key="2">
    <source>
        <dbReference type="ARBA" id="ARBA00023157"/>
    </source>
</evidence>
<proteinExistence type="predicted"/>
<dbReference type="PANTHER" id="PTHR42535">
    <property type="entry name" value="OOKINETE PROTEIN, PUTATIVE-RELATED"/>
    <property type="match status" value="1"/>
</dbReference>
<keyword evidence="5" id="KW-1185">Reference proteome</keyword>
<feature type="domain" description="LamG-like jellyroll fold" evidence="3">
    <location>
        <begin position="1181"/>
        <end position="1315"/>
    </location>
</feature>
<dbReference type="EMBL" id="CP071795">
    <property type="protein sequence ID" value="QTD36494.1"/>
    <property type="molecule type" value="Genomic_DNA"/>
</dbReference>
<keyword evidence="2" id="KW-1015">Disulfide bond</keyword>
<dbReference type="Gene3D" id="2.60.120.200">
    <property type="match status" value="4"/>
</dbReference>
<dbReference type="InterPro" id="IPR013320">
    <property type="entry name" value="ConA-like_dom_sf"/>
</dbReference>
<evidence type="ECO:0000256" key="1">
    <source>
        <dbReference type="ARBA" id="ARBA00022729"/>
    </source>
</evidence>
<gene>
    <name evidence="4" type="ORF">JL193_10065</name>
</gene>
<dbReference type="Pfam" id="PF13385">
    <property type="entry name" value="Laminin_G_3"/>
    <property type="match status" value="4"/>
</dbReference>
<evidence type="ECO:0000313" key="4">
    <source>
        <dbReference type="EMBL" id="QTD36494.1"/>
    </source>
</evidence>
<dbReference type="InterPro" id="IPR006558">
    <property type="entry name" value="LamG-like"/>
</dbReference>
<accession>A0ABX7SUG3</accession>
<name>A0ABX7SUG3_9FLAO</name>
<feature type="domain" description="LamG-like jellyroll fold" evidence="3">
    <location>
        <begin position="1615"/>
        <end position="1754"/>
    </location>
</feature>